<accession>A0A918AMQ5</accession>
<organism evidence="2 3">
    <name type="scientific">Saccharothrix coeruleofusca</name>
    <dbReference type="NCBI Taxonomy" id="33919"/>
    <lineage>
        <taxon>Bacteria</taxon>
        <taxon>Bacillati</taxon>
        <taxon>Actinomycetota</taxon>
        <taxon>Actinomycetes</taxon>
        <taxon>Pseudonocardiales</taxon>
        <taxon>Pseudonocardiaceae</taxon>
        <taxon>Saccharothrix</taxon>
    </lineage>
</organism>
<comment type="caution">
    <text evidence="2">The sequence shown here is derived from an EMBL/GenBank/DDBJ whole genome shotgun (WGS) entry which is preliminary data.</text>
</comment>
<name>A0A918AMQ5_9PSEU</name>
<sequence>MSSEQHWHAARLIPTSGGDRAGEQRRRAASALLAVMSAADGFGRALLRPLGAPDAPVRAYTEVPFDNGGVVDGVLRVVRGRRSWTALVDVRTGADETPAQRLADCLRVAREQGFDAVITLSNQVPPLPAPEPGEVLRQHWSWSEVLCEAVRRREHAEAAQAWVLGELIRYLVHPDSGTLRFDDMGPDWAPLREAVRAGTPPPTPAASDAVLRFEALLRLSALELGREAGVGVTPALTRRELADPTSRVAAQVARLTAEGRLAGGLRIAGAVGALRVTADLRADLVTCHVDFDGPAEGRSSTKVGRLVRQLSGAPDTVLLETFTRRGRGAAESLGAVRRDPALLVADPMREVRGFRVARSTPLEAGRDAFAGSVLAAVTAFYRDVVRDLRPWTGVPLTARTAASAARPTSPG</sequence>
<evidence type="ECO:0000313" key="2">
    <source>
        <dbReference type="EMBL" id="GGP59521.1"/>
    </source>
</evidence>
<dbReference type="EMBL" id="BMRG01000006">
    <property type="protein sequence ID" value="GGP59521.1"/>
    <property type="molecule type" value="Genomic_DNA"/>
</dbReference>
<proteinExistence type="predicted"/>
<keyword evidence="3" id="KW-1185">Reference proteome</keyword>
<dbReference type="Proteomes" id="UP000639606">
    <property type="component" value="Unassembled WGS sequence"/>
</dbReference>
<evidence type="ECO:0000256" key="1">
    <source>
        <dbReference type="SAM" id="MobiDB-lite"/>
    </source>
</evidence>
<reference evidence="2" key="1">
    <citation type="journal article" date="2014" name="Int. J. Syst. Evol. Microbiol.">
        <title>Complete genome sequence of Corynebacterium casei LMG S-19264T (=DSM 44701T), isolated from a smear-ripened cheese.</title>
        <authorList>
            <consortium name="US DOE Joint Genome Institute (JGI-PGF)"/>
            <person name="Walter F."/>
            <person name="Albersmeier A."/>
            <person name="Kalinowski J."/>
            <person name="Ruckert C."/>
        </authorList>
    </citation>
    <scope>NUCLEOTIDE SEQUENCE</scope>
    <source>
        <strain evidence="2">JCM 3313</strain>
    </source>
</reference>
<dbReference type="AlphaFoldDB" id="A0A918AMQ5"/>
<reference evidence="2" key="2">
    <citation type="submission" date="2020-09" db="EMBL/GenBank/DDBJ databases">
        <authorList>
            <person name="Sun Q."/>
            <person name="Ohkuma M."/>
        </authorList>
    </citation>
    <scope>NUCLEOTIDE SEQUENCE</scope>
    <source>
        <strain evidence="2">JCM 3313</strain>
    </source>
</reference>
<dbReference type="RefSeq" id="WP_189224323.1">
    <property type="nucleotide sequence ID" value="NZ_BMRG01000006.1"/>
</dbReference>
<evidence type="ECO:0000313" key="3">
    <source>
        <dbReference type="Proteomes" id="UP000639606"/>
    </source>
</evidence>
<protein>
    <submittedName>
        <fullName evidence="2">Uncharacterized protein</fullName>
    </submittedName>
</protein>
<feature type="region of interest" description="Disordered" evidence="1">
    <location>
        <begin position="1"/>
        <end position="24"/>
    </location>
</feature>
<gene>
    <name evidence="2" type="ORF">GCM10010185_34780</name>
</gene>